<dbReference type="EMBL" id="KQ257466">
    <property type="protein sequence ID" value="KNC96967.1"/>
    <property type="molecule type" value="Genomic_DNA"/>
</dbReference>
<dbReference type="InParanoid" id="A0A0L0H6V2"/>
<sequence>MFTGHIALGLFLYSLYPSLPPEIPLVGSAFIDLINGILLLLSVDRISPAPHLSLGVTLDFIDYDHSLLACIAWGAMYAVMVRTMVNKEHRNTAALLAFGAVVSHWVLDYSVHQKDLAMYPGSTLKFGTELWETHPWSAWSMEAVFSLGLWAATAKNLRLDKSKSLKMACVLGLLHLNIVPPPGVNPMHIMVHRVDTNWLRPIGGIAIFSSFLIATLGMSKVLRQWSTAHNVKEAIAKARVKKTR</sequence>
<dbReference type="VEuPathDB" id="FungiDB:SPPG_07787"/>
<reference evidence="1 2" key="1">
    <citation type="submission" date="2009-08" db="EMBL/GenBank/DDBJ databases">
        <title>The Genome Sequence of Spizellomyces punctatus strain DAOM BR117.</title>
        <authorList>
            <consortium name="The Broad Institute Genome Sequencing Platform"/>
            <person name="Russ C."/>
            <person name="Cuomo C."/>
            <person name="Shea T."/>
            <person name="Young S.K."/>
            <person name="Zeng Q."/>
            <person name="Koehrsen M."/>
            <person name="Haas B."/>
            <person name="Borodovsky M."/>
            <person name="Guigo R."/>
            <person name="Alvarado L."/>
            <person name="Berlin A."/>
            <person name="Bochicchio J."/>
            <person name="Borenstein D."/>
            <person name="Chapman S."/>
            <person name="Chen Z."/>
            <person name="Engels R."/>
            <person name="Freedman E."/>
            <person name="Gellesch M."/>
            <person name="Goldberg J."/>
            <person name="Griggs A."/>
            <person name="Gujja S."/>
            <person name="Heiman D."/>
            <person name="Hepburn T."/>
            <person name="Howarth C."/>
            <person name="Jen D."/>
            <person name="Larson L."/>
            <person name="Lewis B."/>
            <person name="Mehta T."/>
            <person name="Park D."/>
            <person name="Pearson M."/>
            <person name="Roberts A."/>
            <person name="Saif S."/>
            <person name="Shenoy N."/>
            <person name="Sisk P."/>
            <person name="Stolte C."/>
            <person name="Sykes S."/>
            <person name="Thomson T."/>
            <person name="Walk T."/>
            <person name="White J."/>
            <person name="Yandava C."/>
            <person name="Burger G."/>
            <person name="Gray M.W."/>
            <person name="Holland P.W.H."/>
            <person name="King N."/>
            <person name="Lang F.B.F."/>
            <person name="Roger A.J."/>
            <person name="Ruiz-Trillo I."/>
            <person name="Lander E."/>
            <person name="Nusbaum C."/>
        </authorList>
    </citation>
    <scope>NUCLEOTIDE SEQUENCE [LARGE SCALE GENOMIC DNA]</scope>
    <source>
        <strain evidence="1 2">DAOM BR117</strain>
    </source>
</reference>
<dbReference type="OMA" id="FEMAFCL"/>
<evidence type="ECO:0008006" key="3">
    <source>
        <dbReference type="Google" id="ProtNLM"/>
    </source>
</evidence>
<accession>A0A0L0H6V2</accession>
<gene>
    <name evidence="1" type="ORF">SPPG_07787</name>
</gene>
<evidence type="ECO:0000313" key="2">
    <source>
        <dbReference type="Proteomes" id="UP000053201"/>
    </source>
</evidence>
<evidence type="ECO:0000313" key="1">
    <source>
        <dbReference type="EMBL" id="KNC96967.1"/>
    </source>
</evidence>
<dbReference type="eggNOG" id="ENOG502SCU5">
    <property type="taxonomic scope" value="Eukaryota"/>
</dbReference>
<dbReference type="Proteomes" id="UP000053201">
    <property type="component" value="Unassembled WGS sequence"/>
</dbReference>
<keyword evidence="2" id="KW-1185">Reference proteome</keyword>
<proteinExistence type="predicted"/>
<dbReference type="GeneID" id="27690980"/>
<organism evidence="1 2">
    <name type="scientific">Spizellomyces punctatus (strain DAOM BR117)</name>
    <dbReference type="NCBI Taxonomy" id="645134"/>
    <lineage>
        <taxon>Eukaryota</taxon>
        <taxon>Fungi</taxon>
        <taxon>Fungi incertae sedis</taxon>
        <taxon>Chytridiomycota</taxon>
        <taxon>Chytridiomycota incertae sedis</taxon>
        <taxon>Chytridiomycetes</taxon>
        <taxon>Spizellomycetales</taxon>
        <taxon>Spizellomycetaceae</taxon>
        <taxon>Spizellomyces</taxon>
    </lineage>
</organism>
<dbReference type="AlphaFoldDB" id="A0A0L0H6V2"/>
<dbReference type="RefSeq" id="XP_016605007.1">
    <property type="nucleotide sequence ID" value="XM_016755943.1"/>
</dbReference>
<dbReference type="OrthoDB" id="2282679at2759"/>
<protein>
    <recommendedName>
        <fullName evidence="3">Metal-dependent hydrolase</fullName>
    </recommendedName>
</protein>
<name>A0A0L0H6V2_SPIPD</name>